<accession>A0A1Q2D6L3</accession>
<organism evidence="3 4">
    <name type="scientific">Vagococcus penaei</name>
    <dbReference type="NCBI Taxonomy" id="633807"/>
    <lineage>
        <taxon>Bacteria</taxon>
        <taxon>Bacillati</taxon>
        <taxon>Bacillota</taxon>
        <taxon>Bacilli</taxon>
        <taxon>Lactobacillales</taxon>
        <taxon>Enterococcaceae</taxon>
        <taxon>Vagococcus</taxon>
    </lineage>
</organism>
<dbReference type="STRING" id="633807.BW732_06520"/>
<dbReference type="PANTHER" id="PTHR33434:SF3">
    <property type="entry name" value="DEGV DOMAIN-CONTAINING PROTEIN YITS"/>
    <property type="match status" value="1"/>
</dbReference>
<dbReference type="Gene3D" id="3.40.50.10440">
    <property type="entry name" value="Dihydroxyacetone kinase, domain 1"/>
    <property type="match status" value="1"/>
</dbReference>
<dbReference type="Gene3D" id="2.20.28.50">
    <property type="entry name" value="degv family protein"/>
    <property type="match status" value="1"/>
</dbReference>
<evidence type="ECO:0000313" key="4">
    <source>
        <dbReference type="Proteomes" id="UP000188246"/>
    </source>
</evidence>
<dbReference type="RefSeq" id="WP_077275981.1">
    <property type="nucleotide sequence ID" value="NZ_CP019609.1"/>
</dbReference>
<dbReference type="InterPro" id="IPR003797">
    <property type="entry name" value="DegV"/>
</dbReference>
<gene>
    <name evidence="3" type="ORF">BW732_06520</name>
</gene>
<dbReference type="SUPFAM" id="SSF82549">
    <property type="entry name" value="DAK1/DegV-like"/>
    <property type="match status" value="1"/>
</dbReference>
<dbReference type="Proteomes" id="UP000188246">
    <property type="component" value="Chromosome"/>
</dbReference>
<dbReference type="KEGG" id="vpi:BW732_06520"/>
<keyword evidence="2" id="KW-0446">Lipid-binding</keyword>
<evidence type="ECO:0000256" key="2">
    <source>
        <dbReference type="ARBA" id="ARBA00023121"/>
    </source>
</evidence>
<dbReference type="PROSITE" id="PS51482">
    <property type="entry name" value="DEGV"/>
    <property type="match status" value="1"/>
</dbReference>
<dbReference type="Pfam" id="PF02645">
    <property type="entry name" value="DegV"/>
    <property type="match status" value="1"/>
</dbReference>
<dbReference type="AlphaFoldDB" id="A0A1Q2D6L3"/>
<dbReference type="PANTHER" id="PTHR33434">
    <property type="entry name" value="DEGV DOMAIN-CONTAINING PROTEIN DR_1986-RELATED"/>
    <property type="match status" value="1"/>
</dbReference>
<keyword evidence="4" id="KW-1185">Reference proteome</keyword>
<protein>
    <submittedName>
        <fullName evidence="3">Fatty acid-binding protein DegV</fullName>
    </submittedName>
</protein>
<reference evidence="3 4" key="1">
    <citation type="journal article" date="2010" name="Int. J. Syst. Evol. Microbiol.">
        <title>Vagococcus penaei sp. nov., isolated from spoilage microbiota of cooked shrimp (Penaeus vannamei).</title>
        <authorList>
            <person name="Jaffres E."/>
            <person name="Prevost H."/>
            <person name="Rossero A."/>
            <person name="Joffraud J.J."/>
            <person name="Dousset X."/>
        </authorList>
    </citation>
    <scope>NUCLEOTIDE SEQUENCE [LARGE SCALE GENOMIC DNA]</scope>
    <source>
        <strain evidence="3 4">CD276</strain>
    </source>
</reference>
<dbReference type="OrthoDB" id="9780660at2"/>
<dbReference type="Gene3D" id="3.30.1180.10">
    <property type="match status" value="1"/>
</dbReference>
<evidence type="ECO:0000313" key="3">
    <source>
        <dbReference type="EMBL" id="AQP53905.1"/>
    </source>
</evidence>
<dbReference type="InterPro" id="IPR050270">
    <property type="entry name" value="DegV_domain_contain"/>
</dbReference>
<comment type="function">
    <text evidence="1">May bind long-chain fatty acids, such as palmitate, and may play a role in lipid transport or fatty acid metabolism.</text>
</comment>
<dbReference type="GO" id="GO:0008289">
    <property type="term" value="F:lipid binding"/>
    <property type="evidence" value="ECO:0007669"/>
    <property type="project" value="UniProtKB-KW"/>
</dbReference>
<evidence type="ECO:0000256" key="1">
    <source>
        <dbReference type="ARBA" id="ARBA00003238"/>
    </source>
</evidence>
<name>A0A1Q2D6L3_9ENTE</name>
<dbReference type="NCBIfam" id="TIGR00762">
    <property type="entry name" value="DegV"/>
    <property type="match status" value="1"/>
</dbReference>
<sequence>MTDKFDLLVDSCCDLPYEVIEKNRVQLISMVVNLNGKEYIDDLGKTFDYGWFMDALKEGAMPSTSQINLGTYLECFKPYIDSKQPLLYLSFSSGLSGSYQNAVSALQMLKEENEVVNVTIIDSKAACLGEGLLITHLMRLKEEGKTLEDVLVWLDEHMDYLHSWVTVNDLNHLERGGRISKTSAAIGSLIKIKPIIVMNADGKLINIGKVRGRKHSLKELVQKTGETIRDSEEQELFVAYAGDLEAAEMVKELLLESLDIKGVRLFPMGPTIASHTGYGAIAIFSFGEKRA</sequence>
<proteinExistence type="predicted"/>
<dbReference type="InterPro" id="IPR043168">
    <property type="entry name" value="DegV_C"/>
</dbReference>
<dbReference type="EMBL" id="CP019609">
    <property type="protein sequence ID" value="AQP53905.1"/>
    <property type="molecule type" value="Genomic_DNA"/>
</dbReference>